<evidence type="ECO:0000256" key="1">
    <source>
        <dbReference type="SAM" id="MobiDB-lite"/>
    </source>
</evidence>
<accession>A0A947G9J6</accession>
<dbReference type="Pfam" id="PF00498">
    <property type="entry name" value="FHA"/>
    <property type="match status" value="1"/>
</dbReference>
<organism evidence="6 7">
    <name type="scientific">Prosthecodimorpha staleyi</name>
    <dbReference type="NCBI Taxonomy" id="2840188"/>
    <lineage>
        <taxon>Bacteria</taxon>
        <taxon>Pseudomonadati</taxon>
        <taxon>Pseudomonadota</taxon>
        <taxon>Alphaproteobacteria</taxon>
        <taxon>Hyphomicrobiales</taxon>
        <taxon>Ancalomicrobiaceae</taxon>
        <taxon>Prosthecodimorpha</taxon>
    </lineage>
</organism>
<keyword evidence="2" id="KW-0472">Membrane</keyword>
<feature type="compositionally biased region" description="Pro residues" evidence="1">
    <location>
        <begin position="314"/>
        <end position="326"/>
    </location>
</feature>
<dbReference type="RefSeq" id="WP_261966725.1">
    <property type="nucleotide sequence ID" value="NZ_JAHHZF010000001.1"/>
</dbReference>
<proteinExistence type="predicted"/>
<dbReference type="Gene3D" id="2.60.200.20">
    <property type="match status" value="1"/>
</dbReference>
<protein>
    <submittedName>
        <fullName evidence="6">FHA domain-containing protein</fullName>
    </submittedName>
</protein>
<feature type="region of interest" description="Disordered" evidence="1">
    <location>
        <begin position="309"/>
        <end position="359"/>
    </location>
</feature>
<name>A0A947G9J6_9HYPH</name>
<comment type="caution">
    <text evidence="6">The sequence shown here is derived from an EMBL/GenBank/DDBJ whole genome shotgun (WGS) entry which is preliminary data.</text>
</comment>
<evidence type="ECO:0000313" key="7">
    <source>
        <dbReference type="Proteomes" id="UP000766595"/>
    </source>
</evidence>
<dbReference type="InterPro" id="IPR000253">
    <property type="entry name" value="FHA_dom"/>
</dbReference>
<evidence type="ECO:0000256" key="2">
    <source>
        <dbReference type="SAM" id="Phobius"/>
    </source>
</evidence>
<evidence type="ECO:0000313" key="6">
    <source>
        <dbReference type="EMBL" id="MBT9288033.1"/>
    </source>
</evidence>
<dbReference type="CDD" id="cd00060">
    <property type="entry name" value="FHA"/>
    <property type="match status" value="1"/>
</dbReference>
<dbReference type="InterPro" id="IPR002035">
    <property type="entry name" value="VWF_A"/>
</dbReference>
<feature type="domain" description="VWFA" evidence="5">
    <location>
        <begin position="88"/>
        <end position="263"/>
    </location>
</feature>
<feature type="chain" id="PRO_5038088587" evidence="3">
    <location>
        <begin position="27"/>
        <end position="508"/>
    </location>
</feature>
<dbReference type="InterPro" id="IPR036465">
    <property type="entry name" value="vWFA_dom_sf"/>
</dbReference>
<dbReference type="Gene3D" id="3.40.50.410">
    <property type="entry name" value="von Willebrand factor, type A domain"/>
    <property type="match status" value="1"/>
</dbReference>
<keyword evidence="2" id="KW-1133">Transmembrane helix</keyword>
<keyword evidence="7" id="KW-1185">Reference proteome</keyword>
<dbReference type="CDD" id="cd00198">
    <property type="entry name" value="vWFA"/>
    <property type="match status" value="1"/>
</dbReference>
<dbReference type="PROSITE" id="PS50234">
    <property type="entry name" value="VWFA"/>
    <property type="match status" value="1"/>
</dbReference>
<dbReference type="SMART" id="SM00240">
    <property type="entry name" value="FHA"/>
    <property type="match status" value="1"/>
</dbReference>
<evidence type="ECO:0000259" key="4">
    <source>
        <dbReference type="PROSITE" id="PS50006"/>
    </source>
</evidence>
<sequence>MTAAGPLRALAALALGFLALAGAAGAQDATSFQPRCIVATLDNAPHAICETGAIAGGRVMHVRYQKEGATGVAEANFLSFTSVGKASSVLAVIDRGDRRRQRVVSLASGDAARLIEAARVAGPNNRFGVGQLADRYETLVPIGASREEVARATTGMRADGTIGDSGRLLIDALRQLTLAQSERLVLLLASDGKPEDRAYGRDDVVKALRDAKVVAVTVAFRERPDAPGPEIAALRRLAEDTGGLFFDVGSQSGRLEDAAVTRFAQFVGSGGTATFPLNRVDPRGRYLLTLEFENGRAVTGAFFADVPAGSGTPANPPPPAPAPRAAPGPATGTNTPAGSPSPGAGTRPQPGSTELPGLMDRSGLDNLADWFSAEWRQRPTLVIGLPAGALLIAAGVAWLAVRRKRRKPILAWLELADQNRTRVPVKATAVRIGRHSENDIRFENRSVHRYHAILTRDLASGRFVISDVSKDLEHSNGVLVNGEMSLKSVLADGDTVELGEVKFRFLYP</sequence>
<feature type="compositionally biased region" description="Low complexity" evidence="1">
    <location>
        <begin position="327"/>
        <end position="340"/>
    </location>
</feature>
<dbReference type="SUPFAM" id="SSF49879">
    <property type="entry name" value="SMAD/FHA domain"/>
    <property type="match status" value="1"/>
</dbReference>
<dbReference type="AlphaFoldDB" id="A0A947G9J6"/>
<feature type="transmembrane region" description="Helical" evidence="2">
    <location>
        <begin position="381"/>
        <end position="401"/>
    </location>
</feature>
<dbReference type="EMBL" id="JAHHZF010000001">
    <property type="protein sequence ID" value="MBT9288033.1"/>
    <property type="molecule type" value="Genomic_DNA"/>
</dbReference>
<feature type="signal peptide" evidence="3">
    <location>
        <begin position="1"/>
        <end position="26"/>
    </location>
</feature>
<evidence type="ECO:0000259" key="5">
    <source>
        <dbReference type="PROSITE" id="PS50234"/>
    </source>
</evidence>
<keyword evidence="2" id="KW-0812">Transmembrane</keyword>
<evidence type="ECO:0000256" key="3">
    <source>
        <dbReference type="SAM" id="SignalP"/>
    </source>
</evidence>
<reference evidence="6 7" key="1">
    <citation type="submission" date="2021-06" db="EMBL/GenBank/DDBJ databases">
        <authorList>
            <person name="Grouzdev D.S."/>
            <person name="Koziaeva V."/>
        </authorList>
    </citation>
    <scope>NUCLEOTIDE SEQUENCE [LARGE SCALE GENOMIC DNA]</scope>
    <source>
        <strain evidence="6 7">22</strain>
    </source>
</reference>
<dbReference type="Proteomes" id="UP000766595">
    <property type="component" value="Unassembled WGS sequence"/>
</dbReference>
<dbReference type="SUPFAM" id="SSF53300">
    <property type="entry name" value="vWA-like"/>
    <property type="match status" value="1"/>
</dbReference>
<dbReference type="PROSITE" id="PS50006">
    <property type="entry name" value="FHA_DOMAIN"/>
    <property type="match status" value="1"/>
</dbReference>
<keyword evidence="3" id="KW-0732">Signal</keyword>
<feature type="domain" description="FHA" evidence="4">
    <location>
        <begin position="430"/>
        <end position="485"/>
    </location>
</feature>
<dbReference type="InterPro" id="IPR008984">
    <property type="entry name" value="SMAD_FHA_dom_sf"/>
</dbReference>
<gene>
    <name evidence="6" type="ORF">KL771_01130</name>
</gene>